<accession>A0A1G1XWT8</accession>
<dbReference type="Pfam" id="PF00535">
    <property type="entry name" value="Glycos_transf_2"/>
    <property type="match status" value="1"/>
</dbReference>
<protein>
    <submittedName>
        <fullName evidence="2">Glycosyl transferase family 2</fullName>
    </submittedName>
</protein>
<proteinExistence type="predicted"/>
<evidence type="ECO:0000313" key="2">
    <source>
        <dbReference type="EMBL" id="OGY44539.1"/>
    </source>
</evidence>
<evidence type="ECO:0000313" key="3">
    <source>
        <dbReference type="Proteomes" id="UP000178930"/>
    </source>
</evidence>
<dbReference type="SUPFAM" id="SSF53448">
    <property type="entry name" value="Nucleotide-diphospho-sugar transferases"/>
    <property type="match status" value="1"/>
</dbReference>
<keyword evidence="2" id="KW-0808">Transferase</keyword>
<dbReference type="CDD" id="cd04179">
    <property type="entry name" value="DPM_DPG-synthase_like"/>
    <property type="match status" value="1"/>
</dbReference>
<dbReference type="PANTHER" id="PTHR48090:SF7">
    <property type="entry name" value="RFBJ PROTEIN"/>
    <property type="match status" value="1"/>
</dbReference>
<dbReference type="InterPro" id="IPR029044">
    <property type="entry name" value="Nucleotide-diphossugar_trans"/>
</dbReference>
<dbReference type="InterPro" id="IPR050256">
    <property type="entry name" value="Glycosyltransferase_2"/>
</dbReference>
<dbReference type="InterPro" id="IPR001173">
    <property type="entry name" value="Glyco_trans_2-like"/>
</dbReference>
<dbReference type="Proteomes" id="UP000178930">
    <property type="component" value="Unassembled WGS sequence"/>
</dbReference>
<feature type="domain" description="Glycosyltransferase 2-like" evidence="1">
    <location>
        <begin position="13"/>
        <end position="173"/>
    </location>
</feature>
<comment type="caution">
    <text evidence="2">The sequence shown here is derived from an EMBL/GenBank/DDBJ whole genome shotgun (WGS) entry which is preliminary data.</text>
</comment>
<name>A0A1G1XWT8_9BACT</name>
<dbReference type="GO" id="GO:0016740">
    <property type="term" value="F:transferase activity"/>
    <property type="evidence" value="ECO:0007669"/>
    <property type="project" value="UniProtKB-KW"/>
</dbReference>
<dbReference type="PANTHER" id="PTHR48090">
    <property type="entry name" value="UNDECAPRENYL-PHOSPHATE 4-DEOXY-4-FORMAMIDO-L-ARABINOSE TRANSFERASE-RELATED"/>
    <property type="match status" value="1"/>
</dbReference>
<reference evidence="2 3" key="1">
    <citation type="journal article" date="2016" name="Nat. Commun.">
        <title>Thousands of microbial genomes shed light on interconnected biogeochemical processes in an aquifer system.</title>
        <authorList>
            <person name="Anantharaman K."/>
            <person name="Brown C.T."/>
            <person name="Hug L.A."/>
            <person name="Sharon I."/>
            <person name="Castelle C.J."/>
            <person name="Probst A.J."/>
            <person name="Thomas B.C."/>
            <person name="Singh A."/>
            <person name="Wilkins M.J."/>
            <person name="Karaoz U."/>
            <person name="Brodie E.L."/>
            <person name="Williams K.H."/>
            <person name="Hubbard S.S."/>
            <person name="Banfield J.F."/>
        </authorList>
    </citation>
    <scope>NUCLEOTIDE SEQUENCE [LARGE SCALE GENOMIC DNA]</scope>
</reference>
<gene>
    <name evidence="2" type="ORF">A2729_01670</name>
</gene>
<dbReference type="Gene3D" id="3.90.550.10">
    <property type="entry name" value="Spore Coat Polysaccharide Biosynthesis Protein SpsA, Chain A"/>
    <property type="match status" value="1"/>
</dbReference>
<dbReference type="EMBL" id="MHIB01000015">
    <property type="protein sequence ID" value="OGY44539.1"/>
    <property type="molecule type" value="Genomic_DNA"/>
</dbReference>
<evidence type="ECO:0000259" key="1">
    <source>
        <dbReference type="Pfam" id="PF00535"/>
    </source>
</evidence>
<dbReference type="STRING" id="1797532.A2729_01670"/>
<organism evidence="2 3">
    <name type="scientific">Candidatus Buchananbacteria bacterium RIFCSPHIGHO2_01_FULL_39_14</name>
    <dbReference type="NCBI Taxonomy" id="1797532"/>
    <lineage>
        <taxon>Bacteria</taxon>
        <taxon>Candidatus Buchananiibacteriota</taxon>
    </lineage>
</organism>
<sequence length="252" mass="28689">MNEFNHQQKIIAVLPAYNAAKTLTATLADIPKNLIDEIILVDDASSDGTADLAKSLGLKIFRHQNNLGYGGNQKTCYQKALAAEADIVVMVHPDHQYDPQFIPQILTPIISGECDACFGSRMIWPGQALKGGMPFWKYLANKVLTKIENWFLGINLTEYHSGFRAYSKKVLETVPFALNSDDFVFDTEIIVQLVANDFKIKEIPITTKYFKDASSINFWRSVKYGMDILKIMILYQLDRWRLKKNLKFKKSI</sequence>
<dbReference type="AlphaFoldDB" id="A0A1G1XWT8"/>